<dbReference type="InterPro" id="IPR050780">
    <property type="entry name" value="Mucin_vWF_Thrombospondin_sf"/>
</dbReference>
<dbReference type="InterPro" id="IPR006207">
    <property type="entry name" value="Cys_knot_C"/>
</dbReference>
<dbReference type="GO" id="GO:0031012">
    <property type="term" value="C:extracellular matrix"/>
    <property type="evidence" value="ECO:0007669"/>
    <property type="project" value="TreeGrafter"/>
</dbReference>
<dbReference type="GO" id="GO:0005615">
    <property type="term" value="C:extracellular space"/>
    <property type="evidence" value="ECO:0007669"/>
    <property type="project" value="TreeGrafter"/>
</dbReference>
<dbReference type="PANTHER" id="PTHR11339">
    <property type="entry name" value="EXTRACELLULAR MATRIX GLYCOPROTEIN RELATED"/>
    <property type="match status" value="1"/>
</dbReference>
<feature type="disulfide bond" evidence="4">
    <location>
        <begin position="24"/>
        <end position="74"/>
    </location>
</feature>
<dbReference type="PANTHER" id="PTHR11339:SF408">
    <property type="entry name" value="MUCIN-5B"/>
    <property type="match status" value="1"/>
</dbReference>
<dbReference type="PROSITE" id="PS01185">
    <property type="entry name" value="CTCK_1"/>
    <property type="match status" value="1"/>
</dbReference>
<dbReference type="Pfam" id="PF00007">
    <property type="entry name" value="Cys_knot"/>
    <property type="match status" value="1"/>
</dbReference>
<evidence type="ECO:0000256" key="2">
    <source>
        <dbReference type="ARBA" id="ARBA00022525"/>
    </source>
</evidence>
<comment type="subcellular location">
    <subcellularLocation>
        <location evidence="1">Secreted</location>
    </subcellularLocation>
</comment>
<comment type="caution">
    <text evidence="4">Lacks conserved residue(s) required for the propagation of feature annotation.</text>
</comment>
<protein>
    <recommendedName>
        <fullName evidence="5">CTCK domain-containing protein</fullName>
    </recommendedName>
</protein>
<dbReference type="Gene3D" id="2.10.90.10">
    <property type="entry name" value="Cystine-knot cytokines"/>
    <property type="match status" value="1"/>
</dbReference>
<dbReference type="InterPro" id="IPR029034">
    <property type="entry name" value="Cystine-knot_cytokine"/>
</dbReference>
<accession>A0A3B5MQX7</accession>
<evidence type="ECO:0000256" key="3">
    <source>
        <dbReference type="ARBA" id="ARBA00023157"/>
    </source>
</evidence>
<dbReference type="SMART" id="SM00041">
    <property type="entry name" value="CT"/>
    <property type="match status" value="1"/>
</dbReference>
<dbReference type="GeneTree" id="ENSGT01150000287139"/>
<evidence type="ECO:0000256" key="4">
    <source>
        <dbReference type="PROSITE-ProRule" id="PRU00039"/>
    </source>
</evidence>
<proteinExistence type="predicted"/>
<keyword evidence="2" id="KW-0964">Secreted</keyword>
<keyword evidence="3 4" id="KW-1015">Disulfide bond</keyword>
<name>A0A3B5MQX7_9TELE</name>
<dbReference type="STRING" id="32473.ENSXCOP00000026819"/>
<dbReference type="PROSITE" id="PS01225">
    <property type="entry name" value="CTCK_2"/>
    <property type="match status" value="1"/>
</dbReference>
<evidence type="ECO:0000256" key="1">
    <source>
        <dbReference type="ARBA" id="ARBA00004613"/>
    </source>
</evidence>
<reference evidence="6" key="2">
    <citation type="submission" date="2025-09" db="UniProtKB">
        <authorList>
            <consortium name="Ensembl"/>
        </authorList>
    </citation>
    <scope>IDENTIFICATION</scope>
</reference>
<evidence type="ECO:0000313" key="7">
    <source>
        <dbReference type="Proteomes" id="UP000261380"/>
    </source>
</evidence>
<organism evidence="6 7">
    <name type="scientific">Xiphophorus couchianus</name>
    <name type="common">Monterrey platyfish</name>
    <dbReference type="NCBI Taxonomy" id="32473"/>
    <lineage>
        <taxon>Eukaryota</taxon>
        <taxon>Metazoa</taxon>
        <taxon>Chordata</taxon>
        <taxon>Craniata</taxon>
        <taxon>Vertebrata</taxon>
        <taxon>Euteleostomi</taxon>
        <taxon>Actinopterygii</taxon>
        <taxon>Neopterygii</taxon>
        <taxon>Teleostei</taxon>
        <taxon>Neoteleostei</taxon>
        <taxon>Acanthomorphata</taxon>
        <taxon>Ovalentaria</taxon>
        <taxon>Atherinomorphae</taxon>
        <taxon>Cyprinodontiformes</taxon>
        <taxon>Poeciliidae</taxon>
        <taxon>Poeciliinae</taxon>
        <taxon>Xiphophorus</taxon>
    </lineage>
</organism>
<feature type="domain" description="CTCK" evidence="5">
    <location>
        <begin position="24"/>
        <end position="112"/>
    </location>
</feature>
<reference evidence="6" key="1">
    <citation type="submission" date="2025-08" db="UniProtKB">
        <authorList>
            <consortium name="Ensembl"/>
        </authorList>
    </citation>
    <scope>IDENTIFICATION</scope>
</reference>
<sequence>MLSLQVCVSKTNYLWFTGTPRYNCELHKNTTKLYVKNCESVEPVELTSCGGSCESSSSMYSVEANSLMHSCTCCREIATSKKEVEMKCSDGSKIKQAYISIAKCGCQPAKCKEWDKR</sequence>
<dbReference type="Proteomes" id="UP000261380">
    <property type="component" value="Unplaced"/>
</dbReference>
<dbReference type="InterPro" id="IPR006208">
    <property type="entry name" value="Glyco_hormone_CN"/>
</dbReference>
<keyword evidence="7" id="KW-1185">Reference proteome</keyword>
<evidence type="ECO:0000313" key="6">
    <source>
        <dbReference type="Ensembl" id="ENSXCOP00000026819.1"/>
    </source>
</evidence>
<dbReference type="AlphaFoldDB" id="A0A3B5MQX7"/>
<evidence type="ECO:0000259" key="5">
    <source>
        <dbReference type="PROSITE" id="PS01225"/>
    </source>
</evidence>
<dbReference type="Ensembl" id="ENSXCOT00000027148.1">
    <property type="protein sequence ID" value="ENSXCOP00000026819.1"/>
    <property type="gene ID" value="ENSXCOG00000020025.1"/>
</dbReference>